<reference evidence="5 6" key="1">
    <citation type="submission" date="2016-10" db="EMBL/GenBank/DDBJ databases">
        <authorList>
            <person name="de Groot N.N."/>
        </authorList>
    </citation>
    <scope>NUCLEOTIDE SEQUENCE [LARGE SCALE GENOMIC DNA]</scope>
    <source>
        <strain evidence="5 6">DSM 1736</strain>
    </source>
</reference>
<evidence type="ECO:0000313" key="6">
    <source>
        <dbReference type="Proteomes" id="UP000214880"/>
    </source>
</evidence>
<feature type="domain" description="Xylose isomerase-like TIM barrel" evidence="4">
    <location>
        <begin position="20"/>
        <end position="256"/>
    </location>
</feature>
<dbReference type="InterPro" id="IPR026040">
    <property type="entry name" value="HyI-like"/>
</dbReference>
<feature type="active site" description="Proton donor/acceptor" evidence="3">
    <location>
        <position position="242"/>
    </location>
</feature>
<dbReference type="PANTHER" id="PTHR43489">
    <property type="entry name" value="ISOMERASE"/>
    <property type="match status" value="1"/>
</dbReference>
<keyword evidence="5" id="KW-0670">Pyruvate</keyword>
<evidence type="ECO:0000313" key="5">
    <source>
        <dbReference type="EMBL" id="SDM11834.1"/>
    </source>
</evidence>
<comment type="similarity">
    <text evidence="2">Belongs to the hyi family.</text>
</comment>
<dbReference type="OrthoDB" id="9786584at2"/>
<organism evidence="5 6">
    <name type="scientific">Dendrosporobacter quercicolus</name>
    <dbReference type="NCBI Taxonomy" id="146817"/>
    <lineage>
        <taxon>Bacteria</taxon>
        <taxon>Bacillati</taxon>
        <taxon>Bacillota</taxon>
        <taxon>Negativicutes</taxon>
        <taxon>Selenomonadales</taxon>
        <taxon>Sporomusaceae</taxon>
        <taxon>Dendrosporobacter</taxon>
    </lineage>
</organism>
<dbReference type="EMBL" id="FNHB01000002">
    <property type="protein sequence ID" value="SDM11834.1"/>
    <property type="molecule type" value="Genomic_DNA"/>
</dbReference>
<dbReference type="GO" id="GO:0016853">
    <property type="term" value="F:isomerase activity"/>
    <property type="evidence" value="ECO:0007669"/>
    <property type="project" value="UniProtKB-KW"/>
</dbReference>
<dbReference type="InterPro" id="IPR013022">
    <property type="entry name" value="Xyl_isomerase-like_TIM-brl"/>
</dbReference>
<feature type="active site" description="Proton donor/acceptor" evidence="3">
    <location>
        <position position="144"/>
    </location>
</feature>
<dbReference type="AlphaFoldDB" id="A0A1G9QLD5"/>
<gene>
    <name evidence="5" type="ORF">SAMN04488502_102220</name>
</gene>
<dbReference type="STRING" id="146817.SAMN04488502_102220"/>
<dbReference type="PIRSF" id="PIRSF006241">
    <property type="entry name" value="HyI"/>
    <property type="match status" value="1"/>
</dbReference>
<dbReference type="Pfam" id="PF01261">
    <property type="entry name" value="AP_endonuc_2"/>
    <property type="match status" value="1"/>
</dbReference>
<evidence type="ECO:0000256" key="1">
    <source>
        <dbReference type="ARBA" id="ARBA00023235"/>
    </source>
</evidence>
<dbReference type="SUPFAM" id="SSF51658">
    <property type="entry name" value="Xylose isomerase-like"/>
    <property type="match status" value="1"/>
</dbReference>
<dbReference type="InterPro" id="IPR050417">
    <property type="entry name" value="Sugar_Epim/Isomerase"/>
</dbReference>
<sequence length="266" mass="30214">MRPCACIDTLYTELPWEERFRAAKQDGFEAVEFWDWRSRDLDLIRASAEQAEIKISGFNGDADFSLIDPRHKQPYVAFLQQSIAAAKKVGAESVTIHSNALGSNGEVLHNYPELSETVKLCSMYDTLRACARLAEEHNINIHLEALNTTTDHVGNFLQHTQMAAEMTGLIQSPKLKILYDIYHMQLNEGSICDTLDKYYDQIGHIHVADAPGRHEPGTGEINYMNVFRKLKALQYTGRIGYELFPESNTQQAVKAIKLYWNMSNEV</sequence>
<evidence type="ECO:0000256" key="3">
    <source>
        <dbReference type="PIRSR" id="PIRSR006241-50"/>
    </source>
</evidence>
<protein>
    <submittedName>
        <fullName evidence="5">Hydroxypyruvate isomerase</fullName>
    </submittedName>
</protein>
<evidence type="ECO:0000259" key="4">
    <source>
        <dbReference type="Pfam" id="PF01261"/>
    </source>
</evidence>
<dbReference type="Proteomes" id="UP000214880">
    <property type="component" value="Unassembled WGS sequence"/>
</dbReference>
<keyword evidence="6" id="KW-1185">Reference proteome</keyword>
<proteinExistence type="inferred from homology"/>
<accession>A0A1G9QLD5</accession>
<name>A0A1G9QLD5_9FIRM</name>
<keyword evidence="1 2" id="KW-0413">Isomerase</keyword>
<dbReference type="Gene3D" id="3.20.20.150">
    <property type="entry name" value="Divalent-metal-dependent TIM barrel enzymes"/>
    <property type="match status" value="1"/>
</dbReference>
<dbReference type="InterPro" id="IPR036237">
    <property type="entry name" value="Xyl_isomerase-like_sf"/>
</dbReference>
<evidence type="ECO:0000256" key="2">
    <source>
        <dbReference type="PIRNR" id="PIRNR006241"/>
    </source>
</evidence>